<gene>
    <name evidence="9" type="primary">CLDN10</name>
</gene>
<dbReference type="PANTHER" id="PTHR12002">
    <property type="entry name" value="CLAUDIN"/>
    <property type="match status" value="1"/>
</dbReference>
<evidence type="ECO:0000256" key="7">
    <source>
        <dbReference type="ARBA" id="ARBA00023136"/>
    </source>
</evidence>
<dbReference type="InterPro" id="IPR017974">
    <property type="entry name" value="Claudin_CS"/>
</dbReference>
<keyword evidence="3 8" id="KW-1003">Cell membrane</keyword>
<evidence type="ECO:0000256" key="8">
    <source>
        <dbReference type="RuleBase" id="RU060637"/>
    </source>
</evidence>
<dbReference type="Pfam" id="PF00822">
    <property type="entry name" value="PMP22_Claudin"/>
    <property type="match status" value="1"/>
</dbReference>
<keyword evidence="7 8" id="KW-0472">Membrane</keyword>
<comment type="function">
    <text evidence="8">Claudins function as major constituents of the tight junction complexes that regulate the permeability of epithelia.</text>
</comment>
<reference evidence="9" key="2">
    <citation type="submission" date="2025-08" db="UniProtKB">
        <authorList>
            <consortium name="Ensembl"/>
        </authorList>
    </citation>
    <scope>IDENTIFICATION</scope>
</reference>
<evidence type="ECO:0000256" key="5">
    <source>
        <dbReference type="ARBA" id="ARBA00022949"/>
    </source>
</evidence>
<keyword evidence="6 8" id="KW-1133">Transmembrane helix</keyword>
<dbReference type="GO" id="GO:0005198">
    <property type="term" value="F:structural molecule activity"/>
    <property type="evidence" value="ECO:0007669"/>
    <property type="project" value="InterPro"/>
</dbReference>
<feature type="transmembrane region" description="Helical" evidence="8">
    <location>
        <begin position="79"/>
        <end position="100"/>
    </location>
</feature>
<proteinExistence type="inferred from homology"/>
<evidence type="ECO:0000256" key="3">
    <source>
        <dbReference type="ARBA" id="ARBA00022475"/>
    </source>
</evidence>
<dbReference type="Ensembl" id="ENSNFUT00015001017.1">
    <property type="protein sequence ID" value="ENSNFUP00015000928.1"/>
    <property type="gene ID" value="ENSNFUG00015000564.1"/>
</dbReference>
<feature type="transmembrane region" description="Helical" evidence="8">
    <location>
        <begin position="7"/>
        <end position="25"/>
    </location>
</feature>
<dbReference type="Proteomes" id="UP000694548">
    <property type="component" value="Chromosome sgr06"/>
</dbReference>
<evidence type="ECO:0000256" key="1">
    <source>
        <dbReference type="ARBA" id="ARBA00008295"/>
    </source>
</evidence>
<feature type="transmembrane region" description="Helical" evidence="8">
    <location>
        <begin position="112"/>
        <end position="135"/>
    </location>
</feature>
<evidence type="ECO:0000313" key="9">
    <source>
        <dbReference type="Ensembl" id="ENSNFUP00015000928.1"/>
    </source>
</evidence>
<dbReference type="GO" id="GO:0005923">
    <property type="term" value="C:bicellular tight junction"/>
    <property type="evidence" value="ECO:0007669"/>
    <property type="project" value="UniProtKB-SubCell"/>
</dbReference>
<dbReference type="InterPro" id="IPR004031">
    <property type="entry name" value="PMP22/EMP/MP20/Claudin"/>
</dbReference>
<sequence>MANVATEIVAFLLTISGWILVSSTLPTDYWKVSSVDGTVITTATFWSNLWKTCVTDSTGVSNCKDFPSKLALDGESAEMISSVCLGFFGAILALLGMKCTTFGGSETTKARLTVLSGFTFVLSGVCCMTACSIYARRITTEFFDPLFVAQKFELGAALFIGWSGSVLCILGGLLFCLPLSGGFSIK</sequence>
<dbReference type="GeneTree" id="ENSGT00940000155232"/>
<comment type="similarity">
    <text evidence="1 8">Belongs to the claudin family.</text>
</comment>
<dbReference type="PROSITE" id="PS01346">
    <property type="entry name" value="CLAUDIN"/>
    <property type="match status" value="1"/>
</dbReference>
<accession>A0A8C6K7V1</accession>
<dbReference type="Gene3D" id="1.20.140.150">
    <property type="match status" value="1"/>
</dbReference>
<comment type="subcellular location">
    <subcellularLocation>
        <location evidence="8">Cell junction</location>
        <location evidence="8">Tight junction</location>
    </subcellularLocation>
    <subcellularLocation>
        <location evidence="8">Cell membrane</location>
        <topology evidence="8">Multi-pass membrane protein</topology>
    </subcellularLocation>
</comment>
<dbReference type="AlphaFoldDB" id="A0A8C6K7V1"/>
<evidence type="ECO:0000256" key="2">
    <source>
        <dbReference type="ARBA" id="ARBA00022427"/>
    </source>
</evidence>
<reference evidence="9" key="1">
    <citation type="submission" date="2014-08" db="EMBL/GenBank/DDBJ databases">
        <authorList>
            <person name="Senf B."/>
            <person name="Petzold A."/>
            <person name="Downie B.R."/>
            <person name="Koch P."/>
            <person name="Platzer M."/>
        </authorList>
    </citation>
    <scope>NUCLEOTIDE SEQUENCE [LARGE SCALE GENOMIC DNA]</scope>
    <source>
        <strain evidence="9">GRZ</strain>
    </source>
</reference>
<feature type="transmembrane region" description="Helical" evidence="8">
    <location>
        <begin position="155"/>
        <end position="177"/>
    </location>
</feature>
<dbReference type="InterPro" id="IPR006187">
    <property type="entry name" value="Claudin"/>
</dbReference>
<dbReference type="PRINTS" id="PR01077">
    <property type="entry name" value="CLAUDIN"/>
</dbReference>
<keyword evidence="2 8" id="KW-0796">Tight junction</keyword>
<keyword evidence="10" id="KW-1185">Reference proteome</keyword>
<organism evidence="9 10">
    <name type="scientific">Nothobranchius furzeri</name>
    <name type="common">Turquoise killifish</name>
    <dbReference type="NCBI Taxonomy" id="105023"/>
    <lineage>
        <taxon>Eukaryota</taxon>
        <taxon>Metazoa</taxon>
        <taxon>Chordata</taxon>
        <taxon>Craniata</taxon>
        <taxon>Vertebrata</taxon>
        <taxon>Euteleostomi</taxon>
        <taxon>Actinopterygii</taxon>
        <taxon>Neopterygii</taxon>
        <taxon>Teleostei</taxon>
        <taxon>Neoteleostei</taxon>
        <taxon>Acanthomorphata</taxon>
        <taxon>Ovalentaria</taxon>
        <taxon>Atherinomorphae</taxon>
        <taxon>Cyprinodontiformes</taxon>
        <taxon>Nothobranchiidae</taxon>
        <taxon>Nothobranchius</taxon>
    </lineage>
</organism>
<dbReference type="InterPro" id="IPR003554">
    <property type="entry name" value="Claudin10"/>
</dbReference>
<evidence type="ECO:0000313" key="10">
    <source>
        <dbReference type="Proteomes" id="UP000694548"/>
    </source>
</evidence>
<evidence type="ECO:0000256" key="6">
    <source>
        <dbReference type="ARBA" id="ARBA00022989"/>
    </source>
</evidence>
<name>A0A8C6K7V1_NOTFU</name>
<protein>
    <recommendedName>
        <fullName evidence="8">Claudin</fullName>
    </recommendedName>
</protein>
<keyword evidence="5 8" id="KW-0965">Cell junction</keyword>
<dbReference type="PRINTS" id="PR01383">
    <property type="entry name" value="CLAUDIN10"/>
</dbReference>
<keyword evidence="4 8" id="KW-0812">Transmembrane</keyword>
<dbReference type="GO" id="GO:0005886">
    <property type="term" value="C:plasma membrane"/>
    <property type="evidence" value="ECO:0007669"/>
    <property type="project" value="UniProtKB-SubCell"/>
</dbReference>
<reference evidence="9" key="3">
    <citation type="submission" date="2025-09" db="UniProtKB">
        <authorList>
            <consortium name="Ensembl"/>
        </authorList>
    </citation>
    <scope>IDENTIFICATION</scope>
</reference>
<evidence type="ECO:0000256" key="4">
    <source>
        <dbReference type="ARBA" id="ARBA00022692"/>
    </source>
</evidence>